<evidence type="ECO:0000256" key="1">
    <source>
        <dbReference type="SAM" id="SignalP"/>
    </source>
</evidence>
<feature type="signal peptide" evidence="1">
    <location>
        <begin position="1"/>
        <end position="23"/>
    </location>
</feature>
<comment type="caution">
    <text evidence="2">The sequence shown here is derived from an EMBL/GenBank/DDBJ whole genome shotgun (WGS) entry which is preliminary data.</text>
</comment>
<dbReference type="EMBL" id="JACHXU010000023">
    <property type="protein sequence ID" value="MBB3209349.1"/>
    <property type="molecule type" value="Genomic_DNA"/>
</dbReference>
<dbReference type="AlphaFoldDB" id="A0A7W5H8E7"/>
<keyword evidence="1" id="KW-0732">Signal</keyword>
<accession>A0A7W5H8E7</accession>
<protein>
    <submittedName>
        <fullName evidence="2">Uncharacterized protein</fullName>
    </submittedName>
</protein>
<evidence type="ECO:0000313" key="3">
    <source>
        <dbReference type="Proteomes" id="UP000536179"/>
    </source>
</evidence>
<feature type="chain" id="PRO_5030785622" evidence="1">
    <location>
        <begin position="24"/>
        <end position="226"/>
    </location>
</feature>
<keyword evidence="3" id="KW-1185">Reference proteome</keyword>
<evidence type="ECO:0000313" key="2">
    <source>
        <dbReference type="EMBL" id="MBB3209349.1"/>
    </source>
</evidence>
<sequence>MLRCTLIATIAIAALGTARHATAEDVLFEDSFSGTLSTKWQAVGLTEDDYRIRDGGLEMRVQPGRRTRDTPMLMVLLPFNTSETVTASVEVTPLDRFTEPDESAGLFLTDADSREFGAEKRNMNGHLVFSPGNVEFIGEKGDEGDPQQYALKFWPANEVYGPLRIIVRGHYGHFQVGPSPAGKYLNFFHSALRKNEPKRGFCLSASGAPSDREHWVRFDNFRVTRN</sequence>
<reference evidence="2 3" key="1">
    <citation type="submission" date="2020-08" db="EMBL/GenBank/DDBJ databases">
        <title>Genomic Encyclopedia of Type Strains, Phase III (KMG-III): the genomes of soil and plant-associated and newly described type strains.</title>
        <authorList>
            <person name="Whitman W."/>
        </authorList>
    </citation>
    <scope>NUCLEOTIDE SEQUENCE [LARGE SCALE GENOMIC DNA]</scope>
    <source>
        <strain evidence="2 3">CECT 8075</strain>
    </source>
</reference>
<dbReference type="RefSeq" id="WP_184307908.1">
    <property type="nucleotide sequence ID" value="NZ_JACHXU010000023.1"/>
</dbReference>
<gene>
    <name evidence="2" type="ORF">FHS27_005189</name>
</gene>
<name>A0A7W5H8E7_9BACT</name>
<proteinExistence type="predicted"/>
<organism evidence="2 3">
    <name type="scientific">Aporhodopirellula rubra</name>
    <dbReference type="NCBI Taxonomy" id="980271"/>
    <lineage>
        <taxon>Bacteria</taxon>
        <taxon>Pseudomonadati</taxon>
        <taxon>Planctomycetota</taxon>
        <taxon>Planctomycetia</taxon>
        <taxon>Pirellulales</taxon>
        <taxon>Pirellulaceae</taxon>
        <taxon>Aporhodopirellula</taxon>
    </lineage>
</organism>
<dbReference type="Proteomes" id="UP000536179">
    <property type="component" value="Unassembled WGS sequence"/>
</dbReference>